<sequence>MSRIIRMQNNSIEVNSKDELLLGNNLEDLQLLDPCVERADSVPEAEEAMLLAFVHAVQKLGLHSKHGIDEPPIRDLVKLRGYKVVFPDNLCPDSFLPGHGLLELEPVLLTFVASPFQAEMVGEYRPQLLPLEEIPVAAIEGLVLGERIHGGPDLVLGDKVGVGGVAEALPSDPRAGPPERRALLPADGGVDAEAADEVHGAARGVSEDGGGAVHGPADGAVSAGDLVEEDVLHVVVEVGAVEARHVLGEGRVRGGDLADGLEGADVVLAAGLEADVDERGAVRDDDGEDVTEHGGVGLPVLRLGGAVGPGDEEDVGDVGEGLESLRDGGGVGEVEVEVGDGRGGRRGPGRERAARDGVDLPRPGGGVGEREDVEEGGADDAGGSDDEGDALVGGLGGGRLLVLALLDRADRARPPPTHRGWGSIWRRGREEGGKLGSGFGREEARSRAGEGRGSGGDPCPCLAAWAGVGSWVNNWVSACCLPGSLLSW</sequence>
<accession>A0A804LM33</accession>
<evidence type="ECO:0000256" key="1">
    <source>
        <dbReference type="SAM" id="MobiDB-lite"/>
    </source>
</evidence>
<dbReference type="Proteomes" id="UP000007305">
    <property type="component" value="Chromosome 1"/>
</dbReference>
<dbReference type="InParanoid" id="A0A804LM33"/>
<reference evidence="2" key="3">
    <citation type="submission" date="2021-05" db="UniProtKB">
        <authorList>
            <consortium name="EnsemblPlants"/>
        </authorList>
    </citation>
    <scope>IDENTIFICATION</scope>
    <source>
        <strain evidence="2">cv. B73</strain>
    </source>
</reference>
<evidence type="ECO:0000313" key="3">
    <source>
        <dbReference type="Proteomes" id="UP000007305"/>
    </source>
</evidence>
<dbReference type="AlphaFoldDB" id="A0A804LM33"/>
<feature type="compositionally biased region" description="Basic and acidic residues" evidence="1">
    <location>
        <begin position="440"/>
        <end position="450"/>
    </location>
</feature>
<organism evidence="2 3">
    <name type="scientific">Zea mays</name>
    <name type="common">Maize</name>
    <dbReference type="NCBI Taxonomy" id="4577"/>
    <lineage>
        <taxon>Eukaryota</taxon>
        <taxon>Viridiplantae</taxon>
        <taxon>Streptophyta</taxon>
        <taxon>Embryophyta</taxon>
        <taxon>Tracheophyta</taxon>
        <taxon>Spermatophyta</taxon>
        <taxon>Magnoliopsida</taxon>
        <taxon>Liliopsida</taxon>
        <taxon>Poales</taxon>
        <taxon>Poaceae</taxon>
        <taxon>PACMAD clade</taxon>
        <taxon>Panicoideae</taxon>
        <taxon>Andropogonodae</taxon>
        <taxon>Andropogoneae</taxon>
        <taxon>Tripsacinae</taxon>
        <taxon>Zea</taxon>
    </lineage>
</organism>
<proteinExistence type="predicted"/>
<name>A0A804LM33_MAIZE</name>
<feature type="compositionally biased region" description="Basic and acidic residues" evidence="1">
    <location>
        <begin position="339"/>
        <end position="359"/>
    </location>
</feature>
<reference evidence="2" key="2">
    <citation type="submission" date="2019-07" db="EMBL/GenBank/DDBJ databases">
        <authorList>
            <person name="Seetharam A."/>
            <person name="Woodhouse M."/>
            <person name="Cannon E."/>
        </authorList>
    </citation>
    <scope>NUCLEOTIDE SEQUENCE [LARGE SCALE GENOMIC DNA]</scope>
    <source>
        <strain evidence="2">cv. B73</strain>
    </source>
</reference>
<protein>
    <submittedName>
        <fullName evidence="2">Uncharacterized protein</fullName>
    </submittedName>
</protein>
<evidence type="ECO:0000313" key="2">
    <source>
        <dbReference type="EnsemblPlants" id="Zm00001eb020580_P001"/>
    </source>
</evidence>
<keyword evidence="3" id="KW-1185">Reference proteome</keyword>
<dbReference type="Gramene" id="Zm00001eb020580_T001">
    <property type="protein sequence ID" value="Zm00001eb020580_P001"/>
    <property type="gene ID" value="Zm00001eb020580"/>
</dbReference>
<feature type="region of interest" description="Disordered" evidence="1">
    <location>
        <begin position="306"/>
        <end position="391"/>
    </location>
</feature>
<feature type="compositionally biased region" description="Acidic residues" evidence="1">
    <location>
        <begin position="371"/>
        <end position="389"/>
    </location>
</feature>
<reference evidence="3" key="1">
    <citation type="submission" date="2015-12" db="EMBL/GenBank/DDBJ databases">
        <title>Update maize B73 reference genome by single molecule sequencing technologies.</title>
        <authorList>
            <consortium name="Maize Genome Sequencing Project"/>
            <person name="Ware D."/>
        </authorList>
    </citation>
    <scope>NUCLEOTIDE SEQUENCE [LARGE SCALE GENOMIC DNA]</scope>
    <source>
        <strain evidence="3">cv. B73</strain>
    </source>
</reference>
<dbReference type="EnsemblPlants" id="Zm00001eb020580_T001">
    <property type="protein sequence ID" value="Zm00001eb020580_P001"/>
    <property type="gene ID" value="Zm00001eb020580"/>
</dbReference>
<feature type="region of interest" description="Disordered" evidence="1">
    <location>
        <begin position="432"/>
        <end position="456"/>
    </location>
</feature>